<dbReference type="InterPro" id="IPR016174">
    <property type="entry name" value="Di-haem_cyt_TM"/>
</dbReference>
<proteinExistence type="predicted"/>
<dbReference type="Gene3D" id="1.20.950.20">
    <property type="entry name" value="Transmembrane di-heme cytochromes, Chain C"/>
    <property type="match status" value="1"/>
</dbReference>
<dbReference type="SUPFAM" id="SSF81342">
    <property type="entry name" value="Transmembrane di-heme cytochromes"/>
    <property type="match status" value="1"/>
</dbReference>
<feature type="transmembrane region" description="Helical" evidence="1">
    <location>
        <begin position="145"/>
        <end position="167"/>
    </location>
</feature>
<feature type="transmembrane region" description="Helical" evidence="1">
    <location>
        <begin position="179"/>
        <end position="199"/>
    </location>
</feature>
<keyword evidence="1" id="KW-0812">Transmembrane</keyword>
<evidence type="ECO:0000313" key="3">
    <source>
        <dbReference type="Proteomes" id="UP001246244"/>
    </source>
</evidence>
<feature type="transmembrane region" description="Helical" evidence="1">
    <location>
        <begin position="27"/>
        <end position="45"/>
    </location>
</feature>
<dbReference type="RefSeq" id="WP_310574386.1">
    <property type="nucleotide sequence ID" value="NZ_JAVKPK010000002.1"/>
</dbReference>
<evidence type="ECO:0000256" key="1">
    <source>
        <dbReference type="SAM" id="Phobius"/>
    </source>
</evidence>
<keyword evidence="1" id="KW-0472">Membrane</keyword>
<dbReference type="EMBL" id="JAVKPK010000002">
    <property type="protein sequence ID" value="MDR7664360.1"/>
    <property type="molecule type" value="Genomic_DNA"/>
</dbReference>
<feature type="transmembrane region" description="Helical" evidence="1">
    <location>
        <begin position="57"/>
        <end position="79"/>
    </location>
</feature>
<accession>A0ABU2CX98</accession>
<keyword evidence="1" id="KW-1133">Transmembrane helix</keyword>
<organism evidence="2 3">
    <name type="scientific">Methanosarcina baikalica</name>
    <dbReference type="NCBI Taxonomy" id="3073890"/>
    <lineage>
        <taxon>Archaea</taxon>
        <taxon>Methanobacteriati</taxon>
        <taxon>Methanobacteriota</taxon>
        <taxon>Stenosarchaea group</taxon>
        <taxon>Methanomicrobia</taxon>
        <taxon>Methanosarcinales</taxon>
        <taxon>Methanosarcinaceae</taxon>
        <taxon>Methanosarcina</taxon>
    </lineage>
</organism>
<sequence>MVRSTQRPASGRVIVERYTWLERVTHLVHLVAMLTLIFTGFKIYFGWDFMSFQIARTLHMIAVPFFLVANWILVPYNIFSCKGERCGVRDRIGHFKESYLFGKDDAERLIDIVKNFFGKGRYPAFTIYDERKGHYVTKLHPMLKLLIIFESTAILLIAITGVVLYSINWTPLGLPIAEWILSVAWYFAPLLGIEALGLIRLIHLLAGYWFVFELVVHVGILELDPNVWKYHRAIFWSGKEDLSDRHFVKVIEETDQKRATREH</sequence>
<reference evidence="3" key="1">
    <citation type="submission" date="2023-07" db="EMBL/GenBank/DDBJ databases">
        <title>Whole-genome sequencing of a new Methanosarcina sp. Z-7115.</title>
        <authorList>
            <person name="Zhilina T.N."/>
            <person name="Merkel A.Y."/>
        </authorList>
    </citation>
    <scope>NUCLEOTIDE SEQUENCE [LARGE SCALE GENOMIC DNA]</scope>
    <source>
        <strain evidence="3">Z-7115</strain>
    </source>
</reference>
<name>A0ABU2CX98_9EURY</name>
<gene>
    <name evidence="2" type="ORF">RG963_00890</name>
</gene>
<evidence type="ECO:0000313" key="2">
    <source>
        <dbReference type="EMBL" id="MDR7664360.1"/>
    </source>
</evidence>
<keyword evidence="3" id="KW-1185">Reference proteome</keyword>
<protein>
    <submittedName>
        <fullName evidence="2">Cytochrome B</fullName>
    </submittedName>
</protein>
<dbReference type="Proteomes" id="UP001246244">
    <property type="component" value="Unassembled WGS sequence"/>
</dbReference>
<comment type="caution">
    <text evidence="2">The sequence shown here is derived from an EMBL/GenBank/DDBJ whole genome shotgun (WGS) entry which is preliminary data.</text>
</comment>